<dbReference type="PANTHER" id="PTHR40045:SF1">
    <property type="entry name" value="YQCI_YCGG FAMILY PROTEIN"/>
    <property type="match status" value="1"/>
</dbReference>
<dbReference type="PANTHER" id="PTHR40045">
    <property type="entry name" value="YCGG FAMILY PROTEIN"/>
    <property type="match status" value="1"/>
</dbReference>
<proteinExistence type="predicted"/>
<dbReference type="NCBIfam" id="NF041366">
    <property type="entry name" value="GntA_guanitoxin"/>
    <property type="match status" value="1"/>
</dbReference>
<feature type="region of interest" description="Disordered" evidence="1">
    <location>
        <begin position="250"/>
        <end position="271"/>
    </location>
</feature>
<evidence type="ECO:0000256" key="1">
    <source>
        <dbReference type="SAM" id="MobiDB-lite"/>
    </source>
</evidence>
<sequence length="271" mass="30694">MQDGAANPYLGEQVRRSYHGMRGKRLMRLRPEEGPADAAATMVHESFRSMALSETYPCVVARSAMRRGDYRFGCYPALGSGEAAAAVACDLWEFVAEFPIRPDRYASFVASFDGPCTATERGFEDLLWRQLQLLHELDVRHSRWDADVGDDPAEYGFSFSFAERAFFIVGMHPGASRWARRTAWPTLIFNSHAQFDLLRDAGVMPRMQQTVRMRDRRVQGSENPSLRQFDAKRPETVMYSGRLVEDDWTCPFRPTGSATETSTQQAEEGLV</sequence>
<dbReference type="Pfam" id="PF08892">
    <property type="entry name" value="YqcI_YcgG"/>
    <property type="match status" value="1"/>
</dbReference>
<evidence type="ECO:0000313" key="3">
    <source>
        <dbReference type="Proteomes" id="UP000611640"/>
    </source>
</evidence>
<dbReference type="InterPro" id="IPR014988">
    <property type="entry name" value="Uncharacterised_YqcI/YcgG"/>
</dbReference>
<dbReference type="KEGG" id="atl:Athai_06440"/>
<accession>A0A7R7HV32</accession>
<dbReference type="AlphaFoldDB" id="A0A7R7HV32"/>
<dbReference type="EMBL" id="AP023355">
    <property type="protein sequence ID" value="BCJ33141.1"/>
    <property type="molecule type" value="Genomic_DNA"/>
</dbReference>
<gene>
    <name evidence="2" type="ORF">Athai_06440</name>
</gene>
<reference evidence="2 3" key="1">
    <citation type="submission" date="2020-08" db="EMBL/GenBank/DDBJ databases">
        <title>Whole genome shotgun sequence of Actinocatenispora thailandica NBRC 105041.</title>
        <authorList>
            <person name="Komaki H."/>
            <person name="Tamura T."/>
        </authorList>
    </citation>
    <scope>NUCLEOTIDE SEQUENCE [LARGE SCALE GENOMIC DNA]</scope>
    <source>
        <strain evidence="2 3">NBRC 105041</strain>
    </source>
</reference>
<dbReference type="Proteomes" id="UP000611640">
    <property type="component" value="Chromosome"/>
</dbReference>
<organism evidence="2 3">
    <name type="scientific">Actinocatenispora thailandica</name>
    <dbReference type="NCBI Taxonomy" id="227318"/>
    <lineage>
        <taxon>Bacteria</taxon>
        <taxon>Bacillati</taxon>
        <taxon>Actinomycetota</taxon>
        <taxon>Actinomycetes</taxon>
        <taxon>Micromonosporales</taxon>
        <taxon>Micromonosporaceae</taxon>
        <taxon>Actinocatenispora</taxon>
    </lineage>
</organism>
<name>A0A7R7HV32_9ACTN</name>
<keyword evidence="3" id="KW-1185">Reference proteome</keyword>
<evidence type="ECO:0000313" key="2">
    <source>
        <dbReference type="EMBL" id="BCJ33141.1"/>
    </source>
</evidence>
<evidence type="ECO:0008006" key="4">
    <source>
        <dbReference type="Google" id="ProtNLM"/>
    </source>
</evidence>
<protein>
    <recommendedName>
        <fullName evidence="4">YqcI/YcgG family protein</fullName>
    </recommendedName>
</protein>
<dbReference type="RefSeq" id="WP_203960079.1">
    <property type="nucleotide sequence ID" value="NZ_AP023355.1"/>
</dbReference>
<feature type="compositionally biased region" description="Polar residues" evidence="1">
    <location>
        <begin position="256"/>
        <end position="271"/>
    </location>
</feature>